<dbReference type="InterPro" id="IPR054579">
    <property type="entry name" value="GCE-like_dom"/>
</dbReference>
<keyword evidence="6" id="KW-1185">Reference proteome</keyword>
<proteinExistence type="predicted"/>
<keyword evidence="1" id="KW-0719">Serine esterase</keyword>
<gene>
    <name evidence="5" type="ORF">HALOF300_03853</name>
</gene>
<dbReference type="InterPro" id="IPR029058">
    <property type="entry name" value="AB_hydrolase_fold"/>
</dbReference>
<feature type="domain" description="4-O-methyl-glucuronoyl methylesterase-like" evidence="4">
    <location>
        <begin position="134"/>
        <end position="315"/>
    </location>
</feature>
<protein>
    <recommendedName>
        <fullName evidence="4">4-O-methyl-glucuronoyl methylesterase-like domain-containing protein</fullName>
    </recommendedName>
</protein>
<dbReference type="GO" id="GO:0052689">
    <property type="term" value="F:carboxylic ester hydrolase activity"/>
    <property type="evidence" value="ECO:0007669"/>
    <property type="project" value="UniProtKB-KW"/>
</dbReference>
<dbReference type="AlphaFoldDB" id="A0A7M4DNX2"/>
<dbReference type="Proteomes" id="UP000419743">
    <property type="component" value="Unassembled WGS sequence"/>
</dbReference>
<organism evidence="5 6">
    <name type="scientific">Occultella aeris</name>
    <dbReference type="NCBI Taxonomy" id="2761496"/>
    <lineage>
        <taxon>Bacteria</taxon>
        <taxon>Bacillati</taxon>
        <taxon>Actinomycetota</taxon>
        <taxon>Actinomycetes</taxon>
        <taxon>Micrococcales</taxon>
        <taxon>Ruaniaceae</taxon>
        <taxon>Occultella</taxon>
    </lineage>
</organism>
<sequence>MLELPALSLTQPDEWPERRGELLEAFARHVYGRTPAGGSTAGVEDRGTEAVRGGHRSDLDVTVAGPLGERVVPVLVHVPEGATGPVPVVIGLNFAGNHTTTPAPGVRIRRNAETERGARASRWPYGEILRRGYAVATAHYDDIEVDAPGHASDGVRGLFLRDPADPEGWGAIGAWAWGLGRILDAVAEVPGIDPAAAVAIGHSRLGKAALWAGAQDERFAVVVSNDSGCGGAALHRHHGPGKETIAAITTNFPHWFAPGFAGYADREDDLPVDAHQLLALIAPRALHVASAVEDAWADPLGEYLATVAASPAYESFALTGTRVEGEEPVSLPTVGRRVGGRLSYHVRSGGHDLTAGDWGQALDAADRVLAERGSTAPVASATAATSTRRGA</sequence>
<dbReference type="RefSeq" id="WP_156742505.1">
    <property type="nucleotide sequence ID" value="NZ_CACRYJ010000057.1"/>
</dbReference>
<keyword evidence="2" id="KW-0732">Signal</keyword>
<evidence type="ECO:0000256" key="3">
    <source>
        <dbReference type="ARBA" id="ARBA00022801"/>
    </source>
</evidence>
<reference evidence="5 6" key="1">
    <citation type="submission" date="2019-11" db="EMBL/GenBank/DDBJ databases">
        <authorList>
            <person name="Criscuolo A."/>
        </authorList>
    </citation>
    <scope>NUCLEOTIDE SEQUENCE [LARGE SCALE GENOMIC DNA]</scope>
    <source>
        <strain evidence="5">CIP111667</strain>
    </source>
</reference>
<evidence type="ECO:0000313" key="6">
    <source>
        <dbReference type="Proteomes" id="UP000419743"/>
    </source>
</evidence>
<dbReference type="Gene3D" id="3.40.50.1820">
    <property type="entry name" value="alpha/beta hydrolase"/>
    <property type="match status" value="1"/>
</dbReference>
<dbReference type="EMBL" id="CACRYJ010000057">
    <property type="protein sequence ID" value="VZO39158.1"/>
    <property type="molecule type" value="Genomic_DNA"/>
</dbReference>
<evidence type="ECO:0000313" key="5">
    <source>
        <dbReference type="EMBL" id="VZO39158.1"/>
    </source>
</evidence>
<keyword evidence="3" id="KW-0378">Hydrolase</keyword>
<evidence type="ECO:0000256" key="1">
    <source>
        <dbReference type="ARBA" id="ARBA00022487"/>
    </source>
</evidence>
<evidence type="ECO:0000259" key="4">
    <source>
        <dbReference type="Pfam" id="PF22244"/>
    </source>
</evidence>
<accession>A0A7M4DNX2</accession>
<dbReference type="SUPFAM" id="SSF53474">
    <property type="entry name" value="alpha/beta-Hydrolases"/>
    <property type="match status" value="1"/>
</dbReference>
<comment type="caution">
    <text evidence="5">The sequence shown here is derived from an EMBL/GenBank/DDBJ whole genome shotgun (WGS) entry which is preliminary data.</text>
</comment>
<name>A0A7M4DNX2_9MICO</name>
<evidence type="ECO:0000256" key="2">
    <source>
        <dbReference type="ARBA" id="ARBA00022729"/>
    </source>
</evidence>
<dbReference type="Pfam" id="PF22244">
    <property type="entry name" value="GCE_fung"/>
    <property type="match status" value="1"/>
</dbReference>